<dbReference type="EMBL" id="CACVKT020001098">
    <property type="protein sequence ID" value="CAC5364971.1"/>
    <property type="molecule type" value="Genomic_DNA"/>
</dbReference>
<dbReference type="Proteomes" id="UP000507470">
    <property type="component" value="Unassembled WGS sequence"/>
</dbReference>
<evidence type="ECO:0000313" key="2">
    <source>
        <dbReference type="EMBL" id="CAC5364971.1"/>
    </source>
</evidence>
<dbReference type="OrthoDB" id="5985669at2759"/>
<protein>
    <submittedName>
        <fullName evidence="2">Uncharacterized protein</fullName>
    </submittedName>
</protein>
<name>A0A6J8ABD6_MYTCO</name>
<evidence type="ECO:0000256" key="1">
    <source>
        <dbReference type="SAM" id="MobiDB-lite"/>
    </source>
</evidence>
<gene>
    <name evidence="2" type="ORF">MCOR_5818</name>
</gene>
<organism evidence="2 3">
    <name type="scientific">Mytilus coruscus</name>
    <name type="common">Sea mussel</name>
    <dbReference type="NCBI Taxonomy" id="42192"/>
    <lineage>
        <taxon>Eukaryota</taxon>
        <taxon>Metazoa</taxon>
        <taxon>Spiralia</taxon>
        <taxon>Lophotrochozoa</taxon>
        <taxon>Mollusca</taxon>
        <taxon>Bivalvia</taxon>
        <taxon>Autobranchia</taxon>
        <taxon>Pteriomorphia</taxon>
        <taxon>Mytilida</taxon>
        <taxon>Mytiloidea</taxon>
        <taxon>Mytilidae</taxon>
        <taxon>Mytilinae</taxon>
        <taxon>Mytilus</taxon>
    </lineage>
</organism>
<feature type="region of interest" description="Disordered" evidence="1">
    <location>
        <begin position="75"/>
        <end position="101"/>
    </location>
</feature>
<dbReference type="AlphaFoldDB" id="A0A6J8ABD6"/>
<accession>A0A6J8ABD6</accession>
<feature type="compositionally biased region" description="Acidic residues" evidence="1">
    <location>
        <begin position="80"/>
        <end position="89"/>
    </location>
</feature>
<reference evidence="2 3" key="1">
    <citation type="submission" date="2020-06" db="EMBL/GenBank/DDBJ databases">
        <authorList>
            <person name="Li R."/>
            <person name="Bekaert M."/>
        </authorList>
    </citation>
    <scope>NUCLEOTIDE SEQUENCE [LARGE SCALE GENOMIC DNA]</scope>
    <source>
        <strain evidence="3">wild</strain>
    </source>
</reference>
<evidence type="ECO:0000313" key="3">
    <source>
        <dbReference type="Proteomes" id="UP000507470"/>
    </source>
</evidence>
<keyword evidence="3" id="KW-1185">Reference proteome</keyword>
<proteinExistence type="predicted"/>
<sequence length="219" mass="24706">MALKYKSIRGYFSSVRMALDARVSQDAFIMYAYDSRGFRYSVSPMHVRDKNSNYSVDQNSDDSVSVKINDSHWIRSNSDADSESGSDETYDQKKKPDGDGENAVLLGEGVKFRNKPKKEHPCLGCPEGICRFIGKHCYSFFTGPSDSYTPIKTALGFPFGFLLAYGPVQNIMDNGKEITRTLSCAAELSANHTRAKWELKMKPLEDAMKQWQVNMSLFM</sequence>